<gene>
    <name evidence="1" type="ORF">RHMOL_Rhmol12G0005600</name>
</gene>
<accession>A0ACC0LCW5</accession>
<sequence>MLKLAKVLHHGGCHITFVNTEYGHKRLFKARGPNSFDGLPDFRFETIPDGLPPSDADAPQHIPSLAESLTRNVLAPFLSLVSRLNDDSASTPGVPPVTCIVSDGFMSFSVTAGAELGIPVVVFFPCLPVVSWAFISFVIYWKKGLLH</sequence>
<reference evidence="1" key="1">
    <citation type="submission" date="2022-02" db="EMBL/GenBank/DDBJ databases">
        <title>Plant Genome Project.</title>
        <authorList>
            <person name="Zhang R.-G."/>
        </authorList>
    </citation>
    <scope>NUCLEOTIDE SEQUENCE</scope>
    <source>
        <strain evidence="1">AT1</strain>
    </source>
</reference>
<evidence type="ECO:0000313" key="2">
    <source>
        <dbReference type="Proteomes" id="UP001062846"/>
    </source>
</evidence>
<proteinExistence type="predicted"/>
<name>A0ACC0LCW5_RHOML</name>
<protein>
    <submittedName>
        <fullName evidence="1">Uncharacterized protein</fullName>
    </submittedName>
</protein>
<dbReference type="EMBL" id="CM046399">
    <property type="protein sequence ID" value="KAI8526556.1"/>
    <property type="molecule type" value="Genomic_DNA"/>
</dbReference>
<evidence type="ECO:0000313" key="1">
    <source>
        <dbReference type="EMBL" id="KAI8526556.1"/>
    </source>
</evidence>
<comment type="caution">
    <text evidence="1">The sequence shown here is derived from an EMBL/GenBank/DDBJ whole genome shotgun (WGS) entry which is preliminary data.</text>
</comment>
<keyword evidence="2" id="KW-1185">Reference proteome</keyword>
<organism evidence="1 2">
    <name type="scientific">Rhododendron molle</name>
    <name type="common">Chinese azalea</name>
    <name type="synonym">Azalea mollis</name>
    <dbReference type="NCBI Taxonomy" id="49168"/>
    <lineage>
        <taxon>Eukaryota</taxon>
        <taxon>Viridiplantae</taxon>
        <taxon>Streptophyta</taxon>
        <taxon>Embryophyta</taxon>
        <taxon>Tracheophyta</taxon>
        <taxon>Spermatophyta</taxon>
        <taxon>Magnoliopsida</taxon>
        <taxon>eudicotyledons</taxon>
        <taxon>Gunneridae</taxon>
        <taxon>Pentapetalae</taxon>
        <taxon>asterids</taxon>
        <taxon>Ericales</taxon>
        <taxon>Ericaceae</taxon>
        <taxon>Ericoideae</taxon>
        <taxon>Rhodoreae</taxon>
        <taxon>Rhododendron</taxon>
    </lineage>
</organism>
<dbReference type="Proteomes" id="UP001062846">
    <property type="component" value="Chromosome 12"/>
</dbReference>